<dbReference type="InParanoid" id="A0A0C3PP76"/>
<keyword evidence="3" id="KW-1185">Reference proteome</keyword>
<dbReference type="Proteomes" id="UP000054217">
    <property type="component" value="Unassembled WGS sequence"/>
</dbReference>
<evidence type="ECO:0000313" key="3">
    <source>
        <dbReference type="Proteomes" id="UP000054217"/>
    </source>
</evidence>
<evidence type="ECO:0000313" key="2">
    <source>
        <dbReference type="EMBL" id="KIO10711.1"/>
    </source>
</evidence>
<proteinExistence type="predicted"/>
<organism evidence="2 3">
    <name type="scientific">Pisolithus tinctorius Marx 270</name>
    <dbReference type="NCBI Taxonomy" id="870435"/>
    <lineage>
        <taxon>Eukaryota</taxon>
        <taxon>Fungi</taxon>
        <taxon>Dikarya</taxon>
        <taxon>Basidiomycota</taxon>
        <taxon>Agaricomycotina</taxon>
        <taxon>Agaricomycetes</taxon>
        <taxon>Agaricomycetidae</taxon>
        <taxon>Boletales</taxon>
        <taxon>Sclerodermatineae</taxon>
        <taxon>Pisolithaceae</taxon>
        <taxon>Pisolithus</taxon>
    </lineage>
</organism>
<name>A0A0C3PP76_PISTI</name>
<feature type="region of interest" description="Disordered" evidence="1">
    <location>
        <begin position="299"/>
        <end position="331"/>
    </location>
</feature>
<dbReference type="OrthoDB" id="2615814at2759"/>
<dbReference type="EMBL" id="KN831951">
    <property type="protein sequence ID" value="KIO10711.1"/>
    <property type="molecule type" value="Genomic_DNA"/>
</dbReference>
<reference evidence="3" key="2">
    <citation type="submission" date="2015-01" db="EMBL/GenBank/DDBJ databases">
        <title>Evolutionary Origins and Diversification of the Mycorrhizal Mutualists.</title>
        <authorList>
            <consortium name="DOE Joint Genome Institute"/>
            <consortium name="Mycorrhizal Genomics Consortium"/>
            <person name="Kohler A."/>
            <person name="Kuo A."/>
            <person name="Nagy L.G."/>
            <person name="Floudas D."/>
            <person name="Copeland A."/>
            <person name="Barry K.W."/>
            <person name="Cichocki N."/>
            <person name="Veneault-Fourrey C."/>
            <person name="LaButti K."/>
            <person name="Lindquist E.A."/>
            <person name="Lipzen A."/>
            <person name="Lundell T."/>
            <person name="Morin E."/>
            <person name="Murat C."/>
            <person name="Riley R."/>
            <person name="Ohm R."/>
            <person name="Sun H."/>
            <person name="Tunlid A."/>
            <person name="Henrissat B."/>
            <person name="Grigoriev I.V."/>
            <person name="Hibbett D.S."/>
            <person name="Martin F."/>
        </authorList>
    </citation>
    <scope>NUCLEOTIDE SEQUENCE [LARGE SCALE GENOMIC DNA]</scope>
    <source>
        <strain evidence="3">Marx 270</strain>
    </source>
</reference>
<dbReference type="AlphaFoldDB" id="A0A0C3PP76"/>
<gene>
    <name evidence="2" type="ORF">M404DRAFT_20963</name>
</gene>
<dbReference type="HOGENOM" id="CLU_075367_0_0_1"/>
<accession>A0A0C3PP76</accession>
<sequence length="331" mass="37391">MSFLPSPGHLLGADLWADDLRSIIHGRRPIHELRQWECYPTSLCNMIEWAAMARHPSPPDRRRSHLLVYKTLPTPEPCNALYPVSVRIYGFLDRFCVGDFGNWNGDCTRTANAVQSLSLSSMGNSAAWRNQLDRLNLMASFASHVLKIPLPSIQFRHHLHMQRKVFTKNLKHPFELQEARDRLASPTQIVTPQNAHVPRLPEYPWQWSGPLEILEMGEDGNIMPSHEVLLSRGDFVEIDAEFDLVIILRLQSARPSQARICIMLSPRITAIAALQPTGPSLSAPSPTEVRRMRTDHVTEGLPDVFPSESSVHEPNPASSSQLVRRHSTSFL</sequence>
<reference evidence="2 3" key="1">
    <citation type="submission" date="2014-04" db="EMBL/GenBank/DDBJ databases">
        <authorList>
            <consortium name="DOE Joint Genome Institute"/>
            <person name="Kuo A."/>
            <person name="Kohler A."/>
            <person name="Costa M.D."/>
            <person name="Nagy L.G."/>
            <person name="Floudas D."/>
            <person name="Copeland A."/>
            <person name="Barry K.W."/>
            <person name="Cichocki N."/>
            <person name="Veneault-Fourrey C."/>
            <person name="LaButti K."/>
            <person name="Lindquist E.A."/>
            <person name="Lipzen A."/>
            <person name="Lundell T."/>
            <person name="Morin E."/>
            <person name="Murat C."/>
            <person name="Sun H."/>
            <person name="Tunlid A."/>
            <person name="Henrissat B."/>
            <person name="Grigoriev I.V."/>
            <person name="Hibbett D.S."/>
            <person name="Martin F."/>
            <person name="Nordberg H.P."/>
            <person name="Cantor M.N."/>
            <person name="Hua S.X."/>
        </authorList>
    </citation>
    <scope>NUCLEOTIDE SEQUENCE [LARGE SCALE GENOMIC DNA]</scope>
    <source>
        <strain evidence="2 3">Marx 270</strain>
    </source>
</reference>
<evidence type="ECO:0000256" key="1">
    <source>
        <dbReference type="SAM" id="MobiDB-lite"/>
    </source>
</evidence>
<protein>
    <submittedName>
        <fullName evidence="2">Uncharacterized protein</fullName>
    </submittedName>
</protein>